<evidence type="ECO:0000313" key="11">
    <source>
        <dbReference type="Proteomes" id="UP001139125"/>
    </source>
</evidence>
<comment type="caution">
    <text evidence="10">The sequence shown here is derived from an EMBL/GenBank/DDBJ whole genome shotgun (WGS) entry which is preliminary data.</text>
</comment>
<dbReference type="Pfam" id="PF02518">
    <property type="entry name" value="HATPase_c"/>
    <property type="match status" value="1"/>
</dbReference>
<dbReference type="CDD" id="cd00075">
    <property type="entry name" value="HATPase"/>
    <property type="match status" value="1"/>
</dbReference>
<keyword evidence="7 8" id="KW-0472">Membrane</keyword>
<keyword evidence="4" id="KW-0808">Transferase</keyword>
<dbReference type="InterPro" id="IPR050351">
    <property type="entry name" value="BphY/WalK/GraS-like"/>
</dbReference>
<keyword evidence="3" id="KW-0597">Phosphoprotein</keyword>
<dbReference type="SUPFAM" id="SSF47384">
    <property type="entry name" value="Homodimeric domain of signal transducing histidine kinase"/>
    <property type="match status" value="1"/>
</dbReference>
<keyword evidence="8" id="KW-1133">Transmembrane helix</keyword>
<dbReference type="PANTHER" id="PTHR45453:SF1">
    <property type="entry name" value="PHOSPHATE REGULON SENSOR PROTEIN PHOR"/>
    <property type="match status" value="1"/>
</dbReference>
<dbReference type="Gene3D" id="3.30.565.10">
    <property type="entry name" value="Histidine kinase-like ATPase, C-terminal domain"/>
    <property type="match status" value="1"/>
</dbReference>
<dbReference type="RefSeq" id="WP_255133116.1">
    <property type="nucleotide sequence ID" value="NZ_JANDBC010000001.1"/>
</dbReference>
<dbReference type="EC" id="2.7.13.3" evidence="2"/>
<feature type="transmembrane region" description="Helical" evidence="8">
    <location>
        <begin position="12"/>
        <end position="33"/>
    </location>
</feature>
<protein>
    <recommendedName>
        <fullName evidence="2">histidine kinase</fullName>
        <ecNumber evidence="2">2.7.13.3</ecNumber>
    </recommendedName>
</protein>
<comment type="catalytic activity">
    <reaction evidence="1">
        <text>ATP + protein L-histidine = ADP + protein N-phospho-L-histidine.</text>
        <dbReference type="EC" id="2.7.13.3"/>
    </reaction>
</comment>
<dbReference type="InterPro" id="IPR005467">
    <property type="entry name" value="His_kinase_dom"/>
</dbReference>
<reference evidence="10" key="1">
    <citation type="submission" date="2022-06" db="EMBL/GenBank/DDBJ databases">
        <title>Gracilimonas sp. CAU 1638 isolated from sea sediment.</title>
        <authorList>
            <person name="Kim W."/>
        </authorList>
    </citation>
    <scope>NUCLEOTIDE SEQUENCE</scope>
    <source>
        <strain evidence="10">CAU 1638</strain>
    </source>
</reference>
<proteinExistence type="predicted"/>
<dbReference type="InterPro" id="IPR003594">
    <property type="entry name" value="HATPase_dom"/>
</dbReference>
<dbReference type="GO" id="GO:0016036">
    <property type="term" value="P:cellular response to phosphate starvation"/>
    <property type="evidence" value="ECO:0007669"/>
    <property type="project" value="TreeGrafter"/>
</dbReference>
<dbReference type="CDD" id="cd00082">
    <property type="entry name" value="HisKA"/>
    <property type="match status" value="1"/>
</dbReference>
<gene>
    <name evidence="10" type="ORF">NM125_04045</name>
</gene>
<dbReference type="SMART" id="SM00388">
    <property type="entry name" value="HisKA"/>
    <property type="match status" value="1"/>
</dbReference>
<keyword evidence="8" id="KW-0812">Transmembrane</keyword>
<dbReference type="SUPFAM" id="SSF55874">
    <property type="entry name" value="ATPase domain of HSP90 chaperone/DNA topoisomerase II/histidine kinase"/>
    <property type="match status" value="1"/>
</dbReference>
<evidence type="ECO:0000256" key="1">
    <source>
        <dbReference type="ARBA" id="ARBA00000085"/>
    </source>
</evidence>
<dbReference type="Pfam" id="PF00512">
    <property type="entry name" value="HisKA"/>
    <property type="match status" value="1"/>
</dbReference>
<dbReference type="InterPro" id="IPR036890">
    <property type="entry name" value="HATPase_C_sf"/>
</dbReference>
<dbReference type="Proteomes" id="UP001139125">
    <property type="component" value="Unassembled WGS sequence"/>
</dbReference>
<dbReference type="GO" id="GO:0005886">
    <property type="term" value="C:plasma membrane"/>
    <property type="evidence" value="ECO:0007669"/>
    <property type="project" value="TreeGrafter"/>
</dbReference>
<dbReference type="InterPro" id="IPR036097">
    <property type="entry name" value="HisK_dim/P_sf"/>
</dbReference>
<feature type="domain" description="Histidine kinase" evidence="9">
    <location>
        <begin position="325"/>
        <end position="545"/>
    </location>
</feature>
<evidence type="ECO:0000256" key="8">
    <source>
        <dbReference type="SAM" id="Phobius"/>
    </source>
</evidence>
<dbReference type="Gene3D" id="1.10.287.130">
    <property type="match status" value="1"/>
</dbReference>
<keyword evidence="5 10" id="KW-0418">Kinase</keyword>
<dbReference type="FunFam" id="3.30.565.10:FF:000006">
    <property type="entry name" value="Sensor histidine kinase WalK"/>
    <property type="match status" value="1"/>
</dbReference>
<evidence type="ECO:0000256" key="7">
    <source>
        <dbReference type="ARBA" id="ARBA00023136"/>
    </source>
</evidence>
<dbReference type="EMBL" id="JANDBC010000001">
    <property type="protein sequence ID" value="MCP9290755.1"/>
    <property type="molecule type" value="Genomic_DNA"/>
</dbReference>
<dbReference type="GO" id="GO:0004721">
    <property type="term" value="F:phosphoprotein phosphatase activity"/>
    <property type="evidence" value="ECO:0007669"/>
    <property type="project" value="TreeGrafter"/>
</dbReference>
<dbReference type="InterPro" id="IPR004358">
    <property type="entry name" value="Sig_transdc_His_kin-like_C"/>
</dbReference>
<dbReference type="PROSITE" id="PS50109">
    <property type="entry name" value="HIS_KIN"/>
    <property type="match status" value="1"/>
</dbReference>
<organism evidence="10 11">
    <name type="scientific">Gracilimonas sediminicola</name>
    <dbReference type="NCBI Taxonomy" id="2952158"/>
    <lineage>
        <taxon>Bacteria</taxon>
        <taxon>Pseudomonadati</taxon>
        <taxon>Balneolota</taxon>
        <taxon>Balneolia</taxon>
        <taxon>Balneolales</taxon>
        <taxon>Balneolaceae</taxon>
        <taxon>Gracilimonas</taxon>
    </lineage>
</organism>
<dbReference type="PRINTS" id="PR00344">
    <property type="entry name" value="BCTRLSENSOR"/>
</dbReference>
<feature type="transmembrane region" description="Helical" evidence="8">
    <location>
        <begin position="288"/>
        <end position="309"/>
    </location>
</feature>
<dbReference type="InterPro" id="IPR003661">
    <property type="entry name" value="HisK_dim/P_dom"/>
</dbReference>
<dbReference type="SMART" id="SM00387">
    <property type="entry name" value="HATPase_c"/>
    <property type="match status" value="1"/>
</dbReference>
<dbReference type="FunFam" id="1.10.287.130:FF:000001">
    <property type="entry name" value="Two-component sensor histidine kinase"/>
    <property type="match status" value="1"/>
</dbReference>
<keyword evidence="6" id="KW-0902">Two-component regulatory system</keyword>
<dbReference type="PANTHER" id="PTHR45453">
    <property type="entry name" value="PHOSPHATE REGULON SENSOR PROTEIN PHOR"/>
    <property type="match status" value="1"/>
</dbReference>
<evidence type="ECO:0000259" key="9">
    <source>
        <dbReference type="PROSITE" id="PS50109"/>
    </source>
</evidence>
<dbReference type="GO" id="GO:0000155">
    <property type="term" value="F:phosphorelay sensor kinase activity"/>
    <property type="evidence" value="ECO:0007669"/>
    <property type="project" value="InterPro"/>
</dbReference>
<evidence type="ECO:0000256" key="3">
    <source>
        <dbReference type="ARBA" id="ARBA00022553"/>
    </source>
</evidence>
<evidence type="ECO:0000256" key="5">
    <source>
        <dbReference type="ARBA" id="ARBA00022777"/>
    </source>
</evidence>
<dbReference type="AlphaFoldDB" id="A0A9X2RC93"/>
<evidence type="ECO:0000256" key="6">
    <source>
        <dbReference type="ARBA" id="ARBA00023012"/>
    </source>
</evidence>
<keyword evidence="11" id="KW-1185">Reference proteome</keyword>
<evidence type="ECO:0000256" key="2">
    <source>
        <dbReference type="ARBA" id="ARBA00012438"/>
    </source>
</evidence>
<name>A0A9X2RC93_9BACT</name>
<sequence>MKILRNRAFRWILLMLGLSAIIALTGMNVLSLYDLRDRMVESEEERRIDQLDEINDTIRNQILEPLRGLYRIELEPIESSLQQTGQLPENIQDVLTRSSKSPFFNSIYFTPENVDPCNPDNSIYRFDPENQQITPTNDFPDLVCDGVGLARTKTKIQLNDFNYRWNNNFEFDTHRSLNIGLINLSESRMIGYITLTLNEDYIVNEVLPPILTNYFGKSEETGIVVWVRDWTNNRVLATNDTNIEYDRNLRDHVMGFSGSGFFDNWSLNLAFLDAPVTNAYNETLIKNLIVLGVAVLFLLGALIFMFVTAQRERHLAQRQASFLANVTHELKTPLAVMQAAGENISDGRVTEPKRLKQYGEHIYNESIRLRSMIEKLLDVARVDSGQNMIKAAPYSIHNLMNKFLNENREYIENKGFEVKFKSSAEDALCMIDSDSFETIVHNLTENAIKYSKDEKCIEYQISSNKDNVFFSISDHGMGIPKKEQKNIFKKFYRVDDSDSKSTKIKGHGLGLSIVRNMVSLNGGKIEVKSSSGKGTTFIVRFPKLNKDDVSKEQLQNIQTGSSPTENLNKHTKYVG</sequence>
<accession>A0A9X2RC93</accession>
<evidence type="ECO:0000256" key="4">
    <source>
        <dbReference type="ARBA" id="ARBA00022679"/>
    </source>
</evidence>
<evidence type="ECO:0000313" key="10">
    <source>
        <dbReference type="EMBL" id="MCP9290755.1"/>
    </source>
</evidence>